<comment type="caution">
    <text evidence="1">The sequence shown here is derived from an EMBL/GenBank/DDBJ whole genome shotgun (WGS) entry which is preliminary data.</text>
</comment>
<name>A0ABQ8P2B3_9CRYT</name>
<evidence type="ECO:0000313" key="1">
    <source>
        <dbReference type="EMBL" id="KAJ1605022.1"/>
    </source>
</evidence>
<dbReference type="Proteomes" id="UP001071777">
    <property type="component" value="Unassembled WGS sequence"/>
</dbReference>
<keyword evidence="2" id="KW-1185">Reference proteome</keyword>
<gene>
    <name evidence="1" type="ORF">OJ252_3584</name>
</gene>
<accession>A0ABQ8P2B3</accession>
<organism evidence="1 2">
    <name type="scientific">Cryptosporidium canis</name>
    <dbReference type="NCBI Taxonomy" id="195482"/>
    <lineage>
        <taxon>Eukaryota</taxon>
        <taxon>Sar</taxon>
        <taxon>Alveolata</taxon>
        <taxon>Apicomplexa</taxon>
        <taxon>Conoidasida</taxon>
        <taxon>Coccidia</taxon>
        <taxon>Eucoccidiorida</taxon>
        <taxon>Eimeriorina</taxon>
        <taxon>Cryptosporidiidae</taxon>
        <taxon>Cryptosporidium</taxon>
    </lineage>
</organism>
<reference evidence="1" key="1">
    <citation type="submission" date="2022-10" db="EMBL/GenBank/DDBJ databases">
        <title>Adaptive evolution leads to modifications in subtelomeric GC content in a zoonotic Cryptosporidium species.</title>
        <authorList>
            <person name="Li J."/>
            <person name="Feng Y."/>
            <person name="Xiao L."/>
        </authorList>
    </citation>
    <scope>NUCLEOTIDE SEQUENCE</scope>
    <source>
        <strain evidence="1">25894</strain>
    </source>
</reference>
<sequence length="247" mass="27391">MQSKPVSRRGVYGIQNDVSSLYHETHQHSSRVVLKRIDKQKQVRFDSSPPEVFEYEALDQGGLLLESYLQRCLEKRGLEAPGAGSCADSSDQLEAAESQPMACDGEWSPSQGGPLTLPIPNRRELFELENCPSDLNQDCNLHAPEPLRAEGILSIDGKYIQKSAFPEAIYDSDPELSCGSSGGPCCGLIDLKDIRIEIDKIPVRREDLDHSTRENGLDSQNFQLVSGKFDCQDLIDMQSTTESLSFL</sequence>
<proteinExistence type="predicted"/>
<protein>
    <submittedName>
        <fullName evidence="1">Uncharacterized protein</fullName>
    </submittedName>
</protein>
<dbReference type="EMBL" id="JAPCXB010000199">
    <property type="protein sequence ID" value="KAJ1605022.1"/>
    <property type="molecule type" value="Genomic_DNA"/>
</dbReference>
<evidence type="ECO:0000313" key="2">
    <source>
        <dbReference type="Proteomes" id="UP001071777"/>
    </source>
</evidence>